<evidence type="ECO:0000256" key="1">
    <source>
        <dbReference type="ARBA" id="ARBA00004141"/>
    </source>
</evidence>
<dbReference type="EMBL" id="FXTN01000004">
    <property type="protein sequence ID" value="SMO61734.1"/>
    <property type="molecule type" value="Genomic_DNA"/>
</dbReference>
<feature type="domain" description="Methylamine utilisation protein MauE" evidence="6">
    <location>
        <begin position="6"/>
        <end position="131"/>
    </location>
</feature>
<keyword evidence="8" id="KW-1185">Reference proteome</keyword>
<keyword evidence="3 5" id="KW-1133">Transmembrane helix</keyword>
<comment type="subcellular location">
    <subcellularLocation>
        <location evidence="1">Membrane</location>
        <topology evidence="1">Multi-pass membrane protein</topology>
    </subcellularLocation>
</comment>
<name>A0A521CQI7_9SPHI</name>
<gene>
    <name evidence="7" type="ORF">SAMN06265348_104127</name>
</gene>
<evidence type="ECO:0000256" key="5">
    <source>
        <dbReference type="SAM" id="Phobius"/>
    </source>
</evidence>
<reference evidence="7 8" key="1">
    <citation type="submission" date="2017-05" db="EMBL/GenBank/DDBJ databases">
        <authorList>
            <person name="Varghese N."/>
            <person name="Submissions S."/>
        </authorList>
    </citation>
    <scope>NUCLEOTIDE SEQUENCE [LARGE SCALE GENOMIC DNA]</scope>
    <source>
        <strain evidence="7 8">DSM 19036</strain>
    </source>
</reference>
<dbReference type="Pfam" id="PF07291">
    <property type="entry name" value="MauE"/>
    <property type="match status" value="1"/>
</dbReference>
<dbReference type="RefSeq" id="WP_246101433.1">
    <property type="nucleotide sequence ID" value="NZ_CBCSJO010000001.1"/>
</dbReference>
<evidence type="ECO:0000259" key="6">
    <source>
        <dbReference type="Pfam" id="PF07291"/>
    </source>
</evidence>
<dbReference type="AlphaFoldDB" id="A0A521CQI7"/>
<dbReference type="InterPro" id="IPR009908">
    <property type="entry name" value="Methylamine_util_MauE"/>
</dbReference>
<feature type="transmembrane region" description="Helical" evidence="5">
    <location>
        <begin position="74"/>
        <end position="97"/>
    </location>
</feature>
<evidence type="ECO:0000313" key="8">
    <source>
        <dbReference type="Proteomes" id="UP000320300"/>
    </source>
</evidence>
<evidence type="ECO:0000313" key="7">
    <source>
        <dbReference type="EMBL" id="SMO61734.1"/>
    </source>
</evidence>
<feature type="transmembrane region" description="Helical" evidence="5">
    <location>
        <begin position="117"/>
        <end position="134"/>
    </location>
</feature>
<dbReference type="GO" id="GO:0030416">
    <property type="term" value="P:methylamine metabolic process"/>
    <property type="evidence" value="ECO:0007669"/>
    <property type="project" value="InterPro"/>
</dbReference>
<proteinExistence type="predicted"/>
<dbReference type="Proteomes" id="UP000320300">
    <property type="component" value="Unassembled WGS sequence"/>
</dbReference>
<protein>
    <recommendedName>
        <fullName evidence="6">Methylamine utilisation protein MauE domain-containing protein</fullName>
    </recommendedName>
</protein>
<feature type="transmembrane region" description="Helical" evidence="5">
    <location>
        <begin position="48"/>
        <end position="67"/>
    </location>
</feature>
<accession>A0A521CQI7</accession>
<keyword evidence="4 5" id="KW-0472">Membrane</keyword>
<evidence type="ECO:0000256" key="3">
    <source>
        <dbReference type="ARBA" id="ARBA00022989"/>
    </source>
</evidence>
<dbReference type="GO" id="GO:0016020">
    <property type="term" value="C:membrane"/>
    <property type="evidence" value="ECO:0007669"/>
    <property type="project" value="UniProtKB-SubCell"/>
</dbReference>
<evidence type="ECO:0000256" key="4">
    <source>
        <dbReference type="ARBA" id="ARBA00023136"/>
    </source>
</evidence>
<evidence type="ECO:0000256" key="2">
    <source>
        <dbReference type="ARBA" id="ARBA00022692"/>
    </source>
</evidence>
<sequence>MKTKYWITELIIFLLAGLFFYTASDKLLDYDQFVWQINNQPFDNSLTPILAPALPAVELLLTILLLWRRTSLIGLFGAGVLMSIFTIYIALVNLSFYDRVPCSCATAFEHLSWPQHLMINTSFLVLAVIGFNLLRQQKH</sequence>
<organism evidence="7 8">
    <name type="scientific">Pedobacter westerhofensis</name>
    <dbReference type="NCBI Taxonomy" id="425512"/>
    <lineage>
        <taxon>Bacteria</taxon>
        <taxon>Pseudomonadati</taxon>
        <taxon>Bacteroidota</taxon>
        <taxon>Sphingobacteriia</taxon>
        <taxon>Sphingobacteriales</taxon>
        <taxon>Sphingobacteriaceae</taxon>
        <taxon>Pedobacter</taxon>
    </lineage>
</organism>
<keyword evidence="2 5" id="KW-0812">Transmembrane</keyword>